<sequence length="334" mass="39134">MGGNAFKSYIQSKDPENVLKRLHVTDYPSVLYAVKCMLEANGLKYRCIDSVREKESHGDLDILVELENNNTITETLLHLRSQNIIALRNGPVISFLLGTFQIDLIFVQNQYIEYTQNYLSWNDLGNLIGRLSKGVFKVKHGMYGLTYEVRPLDQQDNLLGEVELSTNYLDVLNLLELDVKQFNKGFDTYIQMFDWLTSSPYFYTGLYKFENLNNVNRVRDKKRKVYNMFLEYIDSRPDLSKDSLKLPYDHFDHLKTVFPFLEDKVNILREEFRISQAVKQKFNGRVVQEITKLETKELGLFMKALKEKYETKTLYSLTPSQINQLVLDEFSLFN</sequence>
<name>A0A172Q0B8_9CAUD</name>
<evidence type="ECO:0000313" key="2">
    <source>
        <dbReference type="Proteomes" id="UP000225947"/>
    </source>
</evidence>
<gene>
    <name evidence="1" type="ORF">ME3_140</name>
</gene>
<accession>A0A172Q0B8</accession>
<organism evidence="1 2">
    <name type="scientific">Acinetobacter phage vB_AbaM_ME3</name>
    <dbReference type="NCBI Taxonomy" id="1837876"/>
    <lineage>
        <taxon>Viruses</taxon>
        <taxon>Duplodnaviria</taxon>
        <taxon>Heunggongvirae</taxon>
        <taxon>Uroviricota</taxon>
        <taxon>Caudoviricetes</taxon>
        <taxon>Metrivirus</taxon>
        <taxon>Metrivirus ME3</taxon>
    </lineage>
</organism>
<dbReference type="EMBL" id="KU935715">
    <property type="protein sequence ID" value="AND75301.1"/>
    <property type="molecule type" value="Genomic_DNA"/>
</dbReference>
<keyword evidence="2" id="KW-1185">Reference proteome</keyword>
<proteinExistence type="predicted"/>
<evidence type="ECO:0000313" key="1">
    <source>
        <dbReference type="EMBL" id="AND75301.1"/>
    </source>
</evidence>
<protein>
    <submittedName>
        <fullName evidence="1">DNA polymerase beta family protein</fullName>
    </submittedName>
</protein>
<reference evidence="2" key="1">
    <citation type="submission" date="2016-03" db="EMBL/GenBank/DDBJ databases">
        <title>Characterization of Acinetobacter baumannii phage vB_AbaM_ME3.</title>
        <authorList>
            <person name="Buttimer C.T.H."/>
            <person name="Elbreki M."/>
            <person name="Coffey A."/>
        </authorList>
    </citation>
    <scope>NUCLEOTIDE SEQUENCE [LARGE SCALE GENOMIC DNA]</scope>
</reference>
<dbReference type="Proteomes" id="UP000225947">
    <property type="component" value="Segment"/>
</dbReference>